<proteinExistence type="predicted"/>
<organism evidence="1">
    <name type="scientific">Pelagomonas calceolata</name>
    <dbReference type="NCBI Taxonomy" id="35677"/>
    <lineage>
        <taxon>Eukaryota</taxon>
        <taxon>Sar</taxon>
        <taxon>Stramenopiles</taxon>
        <taxon>Ochrophyta</taxon>
        <taxon>Pelagophyceae</taxon>
        <taxon>Pelagomonadales</taxon>
        <taxon>Pelagomonadaceae</taxon>
        <taxon>Pelagomonas</taxon>
    </lineage>
</organism>
<reference evidence="2" key="2">
    <citation type="submission" date="2021-11" db="EMBL/GenBank/DDBJ databases">
        <authorList>
            <consortium name="Genoscope - CEA"/>
            <person name="William W."/>
        </authorList>
    </citation>
    <scope>NUCLEOTIDE SEQUENCE</scope>
</reference>
<dbReference type="OrthoDB" id="432535at2759"/>
<name>A0A7S3ZTL0_9STRA</name>
<gene>
    <name evidence="1" type="ORF">PCAL00307_LOCUS8781</name>
    <name evidence="2" type="ORF">PECAL_1P09730</name>
</gene>
<dbReference type="InterPro" id="IPR027417">
    <property type="entry name" value="P-loop_NTPase"/>
</dbReference>
<keyword evidence="3" id="KW-1185">Reference proteome</keyword>
<protein>
    <submittedName>
        <fullName evidence="1">Uncharacterized protein</fullName>
    </submittedName>
</protein>
<evidence type="ECO:0000313" key="2">
    <source>
        <dbReference type="EMBL" id="CAH0364603.1"/>
    </source>
</evidence>
<evidence type="ECO:0000313" key="3">
    <source>
        <dbReference type="Proteomes" id="UP000789595"/>
    </source>
</evidence>
<sequence length="367" mass="41256">MRLLLWLAAATATDDRRQLSARDRQTTKGLLPNDVERTPQRWVFVHIPKAAGASFMVDARHFLTRRDSITGSEEKGAFSRTTLRKLENGGRRAVLLRRPLQLVYSQFLYCKNVLKGKVKDFPGHGQSEAWAGVKEWSKGATKVTAERGPFWKCYDPRNIQFRFVVGEGSALTNKGVSSKISVADASRKLDGEFGFVGFVELYRESLCLLGWRATKQVPSYCRCGAEGPLFGAKFPPTSTTHREAYDSSLDKVPSSVQGSLKKLVDRDELLYLHGLFVFERAVKETGAQLVCPGKMERLWTTALRDACRPSTSQYIREHYNKSCPVVRKSLSQKALDVVSGVVEHALEVRTRNDRAMRHLKHVAKAHS</sequence>
<evidence type="ECO:0000313" key="1">
    <source>
        <dbReference type="EMBL" id="CAE0693345.1"/>
    </source>
</evidence>
<dbReference type="EMBL" id="HBIW01010296">
    <property type="protein sequence ID" value="CAE0693345.1"/>
    <property type="molecule type" value="Transcribed_RNA"/>
</dbReference>
<accession>A0A7S3ZTL0</accession>
<reference evidence="1" key="1">
    <citation type="submission" date="2021-01" db="EMBL/GenBank/DDBJ databases">
        <authorList>
            <person name="Corre E."/>
            <person name="Pelletier E."/>
            <person name="Niang G."/>
            <person name="Scheremetjew M."/>
            <person name="Finn R."/>
            <person name="Kale V."/>
            <person name="Holt S."/>
            <person name="Cochrane G."/>
            <person name="Meng A."/>
            <person name="Brown T."/>
            <person name="Cohen L."/>
        </authorList>
    </citation>
    <scope>NUCLEOTIDE SEQUENCE</scope>
    <source>
        <strain evidence="1">CCMP1756</strain>
    </source>
</reference>
<dbReference type="Gene3D" id="3.40.50.300">
    <property type="entry name" value="P-loop containing nucleotide triphosphate hydrolases"/>
    <property type="match status" value="1"/>
</dbReference>
<dbReference type="EMBL" id="CAKKNE010000001">
    <property type="protein sequence ID" value="CAH0364603.1"/>
    <property type="molecule type" value="Genomic_DNA"/>
</dbReference>
<dbReference type="Proteomes" id="UP000789595">
    <property type="component" value="Unassembled WGS sequence"/>
</dbReference>
<dbReference type="AlphaFoldDB" id="A0A7S3ZTL0"/>